<evidence type="ECO:0000256" key="5">
    <source>
        <dbReference type="ARBA" id="ARBA00023295"/>
    </source>
</evidence>
<dbReference type="SMART" id="SM00636">
    <property type="entry name" value="Glyco_18"/>
    <property type="match status" value="1"/>
</dbReference>
<dbReference type="Gene3D" id="3.10.50.10">
    <property type="match status" value="1"/>
</dbReference>
<dbReference type="OrthoDB" id="76388at2759"/>
<dbReference type="KEGG" id="nsy:104220908"/>
<reference evidence="10" key="2">
    <citation type="submission" date="2025-08" db="UniProtKB">
        <authorList>
            <consortium name="RefSeq"/>
        </authorList>
    </citation>
    <scope>IDENTIFICATION</scope>
    <source>
        <tissue evidence="10">Leaf</tissue>
    </source>
</reference>
<dbReference type="GO" id="GO:0005576">
    <property type="term" value="C:extracellular region"/>
    <property type="evidence" value="ECO:0007669"/>
    <property type="project" value="TreeGrafter"/>
</dbReference>
<dbReference type="PANTHER" id="PTHR11177">
    <property type="entry name" value="CHITINASE"/>
    <property type="match status" value="1"/>
</dbReference>
<evidence type="ECO:0000313" key="10">
    <source>
        <dbReference type="RefSeq" id="XP_009770176.1"/>
    </source>
</evidence>
<dbReference type="Proteomes" id="UP000189701">
    <property type="component" value="Unplaced"/>
</dbReference>
<dbReference type="CDD" id="cd02879">
    <property type="entry name" value="GH18_plant_chitinase_class_V"/>
    <property type="match status" value="1"/>
</dbReference>
<dbReference type="Pfam" id="PF00704">
    <property type="entry name" value="Glyco_hydro_18"/>
    <property type="match status" value="1"/>
</dbReference>
<evidence type="ECO:0000256" key="2">
    <source>
        <dbReference type="ARBA" id="ARBA00022729"/>
    </source>
</evidence>
<dbReference type="InterPro" id="IPR001223">
    <property type="entry name" value="Glyco_hydro18_cat"/>
</dbReference>
<keyword evidence="5 6" id="KW-0326">Glycosidase</keyword>
<reference evidence="9" key="1">
    <citation type="journal article" date="2013" name="Genome Biol.">
        <title>Reference genomes and transcriptomes of Nicotiana sylvestris and Nicotiana tomentosiformis.</title>
        <authorList>
            <person name="Sierro N."/>
            <person name="Battey J.N."/>
            <person name="Ouadi S."/>
            <person name="Bovet L."/>
            <person name="Goepfert S."/>
            <person name="Bakaher N."/>
            <person name="Peitsch M.C."/>
            <person name="Ivanov N.V."/>
        </authorList>
    </citation>
    <scope>NUCLEOTIDE SEQUENCE [LARGE SCALE GENOMIC DNA]</scope>
</reference>
<dbReference type="InterPro" id="IPR001579">
    <property type="entry name" value="Glyco_hydro_18_chit_AS"/>
</dbReference>
<evidence type="ECO:0000256" key="1">
    <source>
        <dbReference type="ARBA" id="ARBA00008682"/>
    </source>
</evidence>
<dbReference type="AlphaFoldDB" id="A0A1U7VYY1"/>
<evidence type="ECO:0000256" key="4">
    <source>
        <dbReference type="ARBA" id="ARBA00023180"/>
    </source>
</evidence>
<organism evidence="9 10">
    <name type="scientific">Nicotiana sylvestris</name>
    <name type="common">Wood tobacco</name>
    <name type="synonym">South American tobacco</name>
    <dbReference type="NCBI Taxonomy" id="4096"/>
    <lineage>
        <taxon>Eukaryota</taxon>
        <taxon>Viridiplantae</taxon>
        <taxon>Streptophyta</taxon>
        <taxon>Embryophyta</taxon>
        <taxon>Tracheophyta</taxon>
        <taxon>Spermatophyta</taxon>
        <taxon>Magnoliopsida</taxon>
        <taxon>eudicotyledons</taxon>
        <taxon>Gunneridae</taxon>
        <taxon>Pentapetalae</taxon>
        <taxon>asterids</taxon>
        <taxon>lamiids</taxon>
        <taxon>Solanales</taxon>
        <taxon>Solanaceae</taxon>
        <taxon>Nicotianoideae</taxon>
        <taxon>Nicotianeae</taxon>
        <taxon>Nicotiana</taxon>
    </lineage>
</organism>
<dbReference type="GO" id="GO:0006032">
    <property type="term" value="P:chitin catabolic process"/>
    <property type="evidence" value="ECO:0007669"/>
    <property type="project" value="TreeGrafter"/>
</dbReference>
<accession>A0A1U7VYY1</accession>
<feature type="signal peptide" evidence="7">
    <location>
        <begin position="1"/>
        <end position="26"/>
    </location>
</feature>
<dbReference type="InterPro" id="IPR050314">
    <property type="entry name" value="Glycosyl_Hydrlase_18"/>
</dbReference>
<proteinExistence type="inferred from homology"/>
<dbReference type="SMR" id="A0A1U7VYY1"/>
<dbReference type="PRINTS" id="PR01217">
    <property type="entry name" value="PRICHEXTENSN"/>
</dbReference>
<dbReference type="eggNOG" id="KOG2806">
    <property type="taxonomic scope" value="Eukaryota"/>
</dbReference>
<dbReference type="GO" id="GO:0008061">
    <property type="term" value="F:chitin binding"/>
    <property type="evidence" value="ECO:0007669"/>
    <property type="project" value="InterPro"/>
</dbReference>
<dbReference type="PROSITE" id="PS51910">
    <property type="entry name" value="GH18_2"/>
    <property type="match status" value="1"/>
</dbReference>
<dbReference type="InterPro" id="IPR029070">
    <property type="entry name" value="Chitinase_insertion_sf"/>
</dbReference>
<dbReference type="InterPro" id="IPR017853">
    <property type="entry name" value="GH"/>
</dbReference>
<dbReference type="PANTHER" id="PTHR11177:SF368">
    <property type="entry name" value="GH18 DOMAIN-CONTAINING PROTEIN"/>
    <property type="match status" value="1"/>
</dbReference>
<dbReference type="FunFam" id="3.10.50.10:FF:000003">
    <property type="entry name" value="Class V chitinase CHIT5b"/>
    <property type="match status" value="1"/>
</dbReference>
<comment type="similarity">
    <text evidence="1">Belongs to the glycosyl hydrolase 18 family. Chitinase class V subfamily.</text>
</comment>
<dbReference type="InterPro" id="IPR011583">
    <property type="entry name" value="Chitinase_II/V-like_cat"/>
</dbReference>
<name>A0A1U7VYY1_NICSY</name>
<dbReference type="SUPFAM" id="SSF54556">
    <property type="entry name" value="Chitinase insertion domain"/>
    <property type="match status" value="1"/>
</dbReference>
<keyword evidence="4" id="KW-0325">Glycoprotein</keyword>
<dbReference type="PROSITE" id="PS01095">
    <property type="entry name" value="GH18_1"/>
    <property type="match status" value="1"/>
</dbReference>
<keyword evidence="2 7" id="KW-0732">Signal</keyword>
<dbReference type="Gene3D" id="3.20.20.80">
    <property type="entry name" value="Glycosidases"/>
    <property type="match status" value="1"/>
</dbReference>
<evidence type="ECO:0000256" key="3">
    <source>
        <dbReference type="ARBA" id="ARBA00022801"/>
    </source>
</evidence>
<evidence type="ECO:0000256" key="6">
    <source>
        <dbReference type="RuleBase" id="RU000489"/>
    </source>
</evidence>
<keyword evidence="3 6" id="KW-0378">Hydrolase</keyword>
<dbReference type="GeneID" id="104220908"/>
<sequence>MAIPEILSTFLVIFLVAGAKFQVCSASRYVSAPVSVSPSPLSGPIPRFPLPSAPEFQIPSLPPFPSTSPPSMPLVPGFPPSVPIFPGSLSSPSLSVIPGFPAPIVPIFPGSPSSPSTPLVPGFPVPSMPAIPASPSSPSSPVIPDLPVPIMPTFPGSPISPATPLLPGFPPSMPAIPGSPSSPSSPVIPGFPVPMVPTYPGSPSSPSTPLVPGFPVPSVPSIPGLPSSPYSPIIPGFPVTAPTFPGSPSSPSLPVIPGFLVPSMPPFPSTSPPSPPFIPIFPVPSLPPGTVPPYMPLIPPSISPSMPPVPASCPPSVPSAPYSSPPSPSMPSIPVSSPPIMPLVPAPVPYPSMPVPAPGPTPTPSGIKGAYWLSWLAESAPSSSIPTEYFTHIFYAFAVPDNTSFQLLVSQTDEQSMINFTATIHSQSHATKTMLSIGGDTGSPVLPSMTSCHDNRASFIKSTIDVARKCGFDGLDLDWEFPTKSENMHNLALLLKEWRHAISIESLTSSRPPLILSTAVSFSPDPLLSGTFYPEDALRNYLDFLNPMCYNYKGSWDTSATGAPALLYDKSSNISTSYGISAWKQNGIPSTKIVMGIPLFGKSWKLKDPNDHRIGAPAVGVGPGTQGEMSYDNIVTFNSENNATIVYNNETVSTYSYVGTNWIGYDDINSITKKIKYAKTQGIGGYFFWALGYDSNWTLSRAASMAWDDEI</sequence>
<protein>
    <submittedName>
        <fullName evidence="10">Probable chitinase 3</fullName>
    </submittedName>
</protein>
<dbReference type="GO" id="GO:0005975">
    <property type="term" value="P:carbohydrate metabolic process"/>
    <property type="evidence" value="ECO:0007669"/>
    <property type="project" value="InterPro"/>
</dbReference>
<dbReference type="GO" id="GO:0004568">
    <property type="term" value="F:chitinase activity"/>
    <property type="evidence" value="ECO:0007669"/>
    <property type="project" value="TreeGrafter"/>
</dbReference>
<evidence type="ECO:0000256" key="7">
    <source>
        <dbReference type="SAM" id="SignalP"/>
    </source>
</evidence>
<keyword evidence="9" id="KW-1185">Reference proteome</keyword>
<feature type="chain" id="PRO_5010572703" evidence="7">
    <location>
        <begin position="27"/>
        <end position="711"/>
    </location>
</feature>
<dbReference type="SUPFAM" id="SSF51445">
    <property type="entry name" value="(Trans)glycosidases"/>
    <property type="match status" value="1"/>
</dbReference>
<dbReference type="STRING" id="4096.A0A1U7VYY1"/>
<dbReference type="RefSeq" id="XP_009770176.1">
    <property type="nucleotide sequence ID" value="XM_009771874.1"/>
</dbReference>
<evidence type="ECO:0000259" key="8">
    <source>
        <dbReference type="PROSITE" id="PS51910"/>
    </source>
</evidence>
<feature type="domain" description="GH18" evidence="8">
    <location>
        <begin position="366"/>
        <end position="710"/>
    </location>
</feature>
<gene>
    <name evidence="10" type="primary">LOC104220908</name>
</gene>
<evidence type="ECO:0000313" key="9">
    <source>
        <dbReference type="Proteomes" id="UP000189701"/>
    </source>
</evidence>